<feature type="signal peptide" evidence="5">
    <location>
        <begin position="1"/>
        <end position="19"/>
    </location>
</feature>
<keyword evidence="2" id="KW-1134">Transmembrane beta strand</keyword>
<dbReference type="AlphaFoldDB" id="W0AEV9"/>
<name>W0AEV9_9SPHN</name>
<dbReference type="KEGG" id="ssan:NX02_24155"/>
<dbReference type="RefSeq" id="WP_245648678.1">
    <property type="nucleotide sequence ID" value="NZ_CP006644.1"/>
</dbReference>
<evidence type="ECO:0000256" key="4">
    <source>
        <dbReference type="SAM" id="MobiDB-lite"/>
    </source>
</evidence>
<evidence type="ECO:0000313" key="7">
    <source>
        <dbReference type="EMBL" id="AHE56439.1"/>
    </source>
</evidence>
<dbReference type="PANTHER" id="PTHR12815:SF42">
    <property type="entry name" value="BACTERIAL SURFACE ANTIGEN (D15) DOMAIN-CONTAINING PROTEIN"/>
    <property type="match status" value="1"/>
</dbReference>
<feature type="region of interest" description="Disordered" evidence="4">
    <location>
        <begin position="25"/>
        <end position="74"/>
    </location>
</feature>
<organism evidence="7 8">
    <name type="scientific">Sphingomonas sanxanigenens DSM 19645 = NX02</name>
    <dbReference type="NCBI Taxonomy" id="1123269"/>
    <lineage>
        <taxon>Bacteria</taxon>
        <taxon>Pseudomonadati</taxon>
        <taxon>Pseudomonadota</taxon>
        <taxon>Alphaproteobacteria</taxon>
        <taxon>Sphingomonadales</taxon>
        <taxon>Sphingomonadaceae</taxon>
        <taxon>Sphingomonas</taxon>
    </lineage>
</organism>
<keyword evidence="2" id="KW-0812">Transmembrane</keyword>
<reference evidence="7 8" key="1">
    <citation type="submission" date="2013-07" db="EMBL/GenBank/DDBJ databases">
        <title>Completed genome of Sphingomonas sanxanigenens NX02.</title>
        <authorList>
            <person name="Ma T."/>
            <person name="Huang H."/>
            <person name="Wu M."/>
            <person name="Li X."/>
            <person name="Li G."/>
        </authorList>
    </citation>
    <scope>NUCLEOTIDE SEQUENCE [LARGE SCALE GENOMIC DNA]</scope>
    <source>
        <strain evidence="7 8">NX02</strain>
    </source>
</reference>
<proteinExistence type="predicted"/>
<dbReference type="GO" id="GO:0019867">
    <property type="term" value="C:outer membrane"/>
    <property type="evidence" value="ECO:0007669"/>
    <property type="project" value="InterPro"/>
</dbReference>
<evidence type="ECO:0000256" key="5">
    <source>
        <dbReference type="SAM" id="SignalP"/>
    </source>
</evidence>
<dbReference type="PATRIC" id="fig|1123269.5.peg.4731"/>
<evidence type="ECO:0000256" key="1">
    <source>
        <dbReference type="ARBA" id="ARBA00004370"/>
    </source>
</evidence>
<feature type="domain" description="Bacterial surface antigen (D15)" evidence="6">
    <location>
        <begin position="392"/>
        <end position="685"/>
    </location>
</feature>
<evidence type="ECO:0000256" key="3">
    <source>
        <dbReference type="ARBA" id="ARBA00023136"/>
    </source>
</evidence>
<evidence type="ECO:0000256" key="2">
    <source>
        <dbReference type="ARBA" id="ARBA00022452"/>
    </source>
</evidence>
<dbReference type="InterPro" id="IPR039910">
    <property type="entry name" value="D15-like"/>
</dbReference>
<protein>
    <recommendedName>
        <fullName evidence="6">Bacterial surface antigen (D15) domain-containing protein</fullName>
    </recommendedName>
</protein>
<dbReference type="EMBL" id="CP006644">
    <property type="protein sequence ID" value="AHE56439.1"/>
    <property type="molecule type" value="Genomic_DNA"/>
</dbReference>
<dbReference type="eggNOG" id="COG0729">
    <property type="taxonomic scope" value="Bacteria"/>
</dbReference>
<accession>W0AEV9</accession>
<evidence type="ECO:0000259" key="6">
    <source>
        <dbReference type="Pfam" id="PF01103"/>
    </source>
</evidence>
<dbReference type="Gene3D" id="2.40.160.50">
    <property type="entry name" value="membrane protein fhac: a member of the omp85/tpsb transporter family"/>
    <property type="match status" value="1"/>
</dbReference>
<evidence type="ECO:0000313" key="8">
    <source>
        <dbReference type="Proteomes" id="UP000018851"/>
    </source>
</evidence>
<dbReference type="Proteomes" id="UP000018851">
    <property type="component" value="Chromosome"/>
</dbReference>
<sequence>MIGLCVAMLATPAAAHAQAATATPQDDAILSDPDFDASLPPLDETVAPDAGTPPSAVPPPAAPEVTGETPPAPIVPETELVAPLEPLSTFDADPPAETKMAADEKPPEIPYTVVVKGLKEVGLEPLFRDLSALLDGDREAANAAQVSARADEDVKLMERLLRSEGYYDGVATMTVNTLPNPENRLTVTLNATPGARYMLGDIAVTGPAPEPQAMALEALDLKSGAPIVAAEIETAEANVALRLPEQGYPFVAVGDRDVLLDERDHSGDYTLPVDAGPKSRYGGIKVEGDPVFDVEHVTLLTRFDPGEVYDSRKTDDLRQALIGTSLLSTVSVEPVRTGQVGEDGTETVDLLVRQTEGPARQLAGSVGYGTGEGIKLTGSWTHRNLFPPEGALSVAAVAGTQEQSLSTGFRRSNAGQRDRTFALGASVARQDFAAYNAQTITLNGSLARASTPIWQKRWTWSVGGELIATRETRFQTELVDRTRSTYLIAAIPLQLGYDRSNSLLDPTRGFRLNARVSPEAQKRTGSGGFDSYGRLLFEGSAYYPVSDALVIAGRARVGSILGAARDDIAPSRRLYSGGGGSVRGFGFQELGPKDVNNDPIGGRSVTEFALEARYRFGNFGVVPFIDAGRIGESSAPSLSGMRYGAGIGGRYYTNFGPMRIDVATPIGRKPGESRIALYISIGQAF</sequence>
<dbReference type="InterPro" id="IPR000184">
    <property type="entry name" value="Bac_surfAg_D15"/>
</dbReference>
<feature type="chain" id="PRO_5004785529" description="Bacterial surface antigen (D15) domain-containing protein" evidence="5">
    <location>
        <begin position="20"/>
        <end position="685"/>
    </location>
</feature>
<gene>
    <name evidence="7" type="ORF">NX02_24155</name>
</gene>
<dbReference type="Pfam" id="PF01103">
    <property type="entry name" value="Omp85"/>
    <property type="match status" value="1"/>
</dbReference>
<keyword evidence="3" id="KW-0472">Membrane</keyword>
<keyword evidence="8" id="KW-1185">Reference proteome</keyword>
<dbReference type="STRING" id="1123269.NX02_24155"/>
<keyword evidence="5" id="KW-0732">Signal</keyword>
<comment type="subcellular location">
    <subcellularLocation>
        <location evidence="1">Membrane</location>
    </subcellularLocation>
</comment>
<dbReference type="Gene3D" id="3.10.20.310">
    <property type="entry name" value="membrane protein fhac"/>
    <property type="match status" value="1"/>
</dbReference>
<dbReference type="PANTHER" id="PTHR12815">
    <property type="entry name" value="SORTING AND ASSEMBLY MACHINERY SAMM50 PROTEIN FAMILY MEMBER"/>
    <property type="match status" value="1"/>
</dbReference>
<dbReference type="HOGENOM" id="CLU_018618_0_0_5"/>